<dbReference type="OrthoDB" id="5984008at2759"/>
<evidence type="ECO:0000256" key="10">
    <source>
        <dbReference type="ARBA" id="ARBA00023303"/>
    </source>
</evidence>
<keyword evidence="8" id="KW-0325">Glycoprotein</keyword>
<feature type="chain" id="PRO_5029693884" description="Ionotropic glutamate receptor L-glutamate and glycine-binding domain-containing protein" evidence="12">
    <location>
        <begin position="26"/>
        <end position="405"/>
    </location>
</feature>
<feature type="signal peptide" evidence="12">
    <location>
        <begin position="1"/>
        <end position="25"/>
    </location>
</feature>
<keyword evidence="10" id="KW-0407">Ion channel</keyword>
<evidence type="ECO:0000256" key="12">
    <source>
        <dbReference type="SAM" id="SignalP"/>
    </source>
</evidence>
<proteinExistence type="predicted"/>
<keyword evidence="5" id="KW-0406">Ion transport</keyword>
<dbReference type="SUPFAM" id="SSF53850">
    <property type="entry name" value="Periplasmic binding protein-like II"/>
    <property type="match status" value="1"/>
</dbReference>
<keyword evidence="2" id="KW-0813">Transport</keyword>
<dbReference type="Proteomes" id="UP000594262">
    <property type="component" value="Unplaced"/>
</dbReference>
<protein>
    <recommendedName>
        <fullName evidence="13">Ionotropic glutamate receptor L-glutamate and glycine-binding domain-containing protein</fullName>
    </recommendedName>
</protein>
<evidence type="ECO:0000256" key="2">
    <source>
        <dbReference type="ARBA" id="ARBA00022448"/>
    </source>
</evidence>
<keyword evidence="7" id="KW-0675">Receptor</keyword>
<evidence type="ECO:0000256" key="4">
    <source>
        <dbReference type="ARBA" id="ARBA00022989"/>
    </source>
</evidence>
<evidence type="ECO:0000313" key="15">
    <source>
        <dbReference type="Proteomes" id="UP000594262"/>
    </source>
</evidence>
<dbReference type="AlphaFoldDB" id="A0A7M5UVC1"/>
<dbReference type="InterPro" id="IPR015683">
    <property type="entry name" value="Ionotropic_Glu_rcpt"/>
</dbReference>
<evidence type="ECO:0000256" key="9">
    <source>
        <dbReference type="ARBA" id="ARBA00023286"/>
    </source>
</evidence>
<accession>A0A7M5UVC1</accession>
<dbReference type="Pfam" id="PF10613">
    <property type="entry name" value="Lig_chan-Glu_bd"/>
    <property type="match status" value="1"/>
</dbReference>
<feature type="transmembrane region" description="Helical" evidence="11">
    <location>
        <begin position="378"/>
        <end position="398"/>
    </location>
</feature>
<evidence type="ECO:0000256" key="7">
    <source>
        <dbReference type="ARBA" id="ARBA00023170"/>
    </source>
</evidence>
<feature type="domain" description="Ionotropic glutamate receptor L-glutamate and glycine-binding" evidence="13">
    <location>
        <begin position="266"/>
        <end position="356"/>
    </location>
</feature>
<keyword evidence="9" id="KW-1071">Ligand-gated ion channel</keyword>
<dbReference type="InterPro" id="IPR019594">
    <property type="entry name" value="Glu/Gly-bd"/>
</dbReference>
<evidence type="ECO:0000259" key="13">
    <source>
        <dbReference type="Pfam" id="PF10613"/>
    </source>
</evidence>
<evidence type="ECO:0000313" key="14">
    <source>
        <dbReference type="EnsemblMetazoa" id="CLYHEMP006382.1"/>
    </source>
</evidence>
<comment type="subcellular location">
    <subcellularLocation>
        <location evidence="1">Membrane</location>
        <topology evidence="1">Multi-pass membrane protein</topology>
    </subcellularLocation>
</comment>
<keyword evidence="15" id="KW-1185">Reference proteome</keyword>
<sequence length="405" mass="46085">RNSTIIMKFHIIFLVFASILAVVNALDATQNTSTLLSASFVASRSSLQQVYNSNTTDYEGIHSNDDEFIGQTIEYLIQEDEFHQLVILTDKPINDLQIYNQNENKEIANLYFKELNENILNIIVYEILEDLHIHTVVLLVEDALWKMVQQHIQTHIEKPILWIRLLHALTPLKETSGDSCQFQMASYKLENAINGNANDLLTKITKAKQECTKNKQLTIKAVGVLEDYLFEDVHTVSDDNGKVHCKQDKYLCHKALDVQGEAWNLTCCAGLHADLAAKIFETLGYKWSLWIVPDNVYGGFTNCSNPKDHTTCQWNGMVEELRQGRADVAIAGMTITNARLEVMDFTEDIFVTRIAVALRNIPEKLSFVNWKFIESLDWSLLFALLVNLLIAVGVMYYLQKLGHAL</sequence>
<dbReference type="EnsemblMetazoa" id="CLYHEMT006382.1">
    <property type="protein sequence ID" value="CLYHEMP006382.1"/>
    <property type="gene ID" value="CLYHEMG006382"/>
</dbReference>
<evidence type="ECO:0000256" key="1">
    <source>
        <dbReference type="ARBA" id="ARBA00004141"/>
    </source>
</evidence>
<reference evidence="14" key="1">
    <citation type="submission" date="2021-01" db="UniProtKB">
        <authorList>
            <consortium name="EnsemblMetazoa"/>
        </authorList>
    </citation>
    <scope>IDENTIFICATION</scope>
</reference>
<dbReference type="PANTHER" id="PTHR18966">
    <property type="entry name" value="IONOTROPIC GLUTAMATE RECEPTOR"/>
    <property type="match status" value="1"/>
</dbReference>
<dbReference type="GO" id="GO:0015276">
    <property type="term" value="F:ligand-gated monoatomic ion channel activity"/>
    <property type="evidence" value="ECO:0007669"/>
    <property type="project" value="InterPro"/>
</dbReference>
<evidence type="ECO:0000256" key="11">
    <source>
        <dbReference type="SAM" id="Phobius"/>
    </source>
</evidence>
<dbReference type="GO" id="GO:0016020">
    <property type="term" value="C:membrane"/>
    <property type="evidence" value="ECO:0007669"/>
    <property type="project" value="UniProtKB-SubCell"/>
</dbReference>
<keyword evidence="12" id="KW-0732">Signal</keyword>
<dbReference type="Gene3D" id="3.40.190.10">
    <property type="entry name" value="Periplasmic binding protein-like II"/>
    <property type="match status" value="1"/>
</dbReference>
<keyword evidence="4 11" id="KW-1133">Transmembrane helix</keyword>
<evidence type="ECO:0000256" key="5">
    <source>
        <dbReference type="ARBA" id="ARBA00023065"/>
    </source>
</evidence>
<name>A0A7M5UVC1_9CNID</name>
<keyword evidence="6 11" id="KW-0472">Membrane</keyword>
<evidence type="ECO:0000256" key="8">
    <source>
        <dbReference type="ARBA" id="ARBA00023180"/>
    </source>
</evidence>
<evidence type="ECO:0000256" key="3">
    <source>
        <dbReference type="ARBA" id="ARBA00022692"/>
    </source>
</evidence>
<organism evidence="14 15">
    <name type="scientific">Clytia hemisphaerica</name>
    <dbReference type="NCBI Taxonomy" id="252671"/>
    <lineage>
        <taxon>Eukaryota</taxon>
        <taxon>Metazoa</taxon>
        <taxon>Cnidaria</taxon>
        <taxon>Hydrozoa</taxon>
        <taxon>Hydroidolina</taxon>
        <taxon>Leptothecata</taxon>
        <taxon>Obeliida</taxon>
        <taxon>Clytiidae</taxon>
        <taxon>Clytia</taxon>
    </lineage>
</organism>
<keyword evidence="3 11" id="KW-0812">Transmembrane</keyword>
<evidence type="ECO:0000256" key="6">
    <source>
        <dbReference type="ARBA" id="ARBA00023136"/>
    </source>
</evidence>